<proteinExistence type="predicted"/>
<evidence type="ECO:0000256" key="1">
    <source>
        <dbReference type="ARBA" id="ARBA00005048"/>
    </source>
</evidence>
<sequence length="256" mass="28852">PLKGDHLAQLPKIKLDSTKQIEVEQIATGVFSPLEGFMNEDDFHSVVEKLRLSNGVIWPLPIVLDVTAEEADKFTIGEEIALANSEGGIFATLYLDAKYAFDREKTAGKIYGTHSDKHPGVKMMKTMHPILLSGKINLINWRRSPTMGYELTPKQTRILFDEKGWIKVVGFHTRNIPHKGHEFILHSVLEDEYCDGLFIHPVVGKKKEGDFSQLYILKSYKKLIERGLLPDKAILAAFPTFSRYAGPREAVFTAIC</sequence>
<feature type="domain" description="Sulphate adenylyltransferase catalytic" evidence="2">
    <location>
        <begin position="149"/>
        <end position="256"/>
    </location>
</feature>
<dbReference type="EMBL" id="BARS01037173">
    <property type="protein sequence ID" value="GAG23323.1"/>
    <property type="molecule type" value="Genomic_DNA"/>
</dbReference>
<dbReference type="GO" id="GO:0004781">
    <property type="term" value="F:sulfate adenylyltransferase (ATP) activity"/>
    <property type="evidence" value="ECO:0007669"/>
    <property type="project" value="InterPro"/>
</dbReference>
<dbReference type="Gene3D" id="3.40.50.620">
    <property type="entry name" value="HUPs"/>
    <property type="match status" value="1"/>
</dbReference>
<dbReference type="Pfam" id="PF14306">
    <property type="entry name" value="PUA_2"/>
    <property type="match status" value="1"/>
</dbReference>
<dbReference type="Pfam" id="PF01747">
    <property type="entry name" value="ATP-sulfurylase"/>
    <property type="match status" value="1"/>
</dbReference>
<dbReference type="Gene3D" id="3.10.400.10">
    <property type="entry name" value="Sulfate adenylyltransferase"/>
    <property type="match status" value="1"/>
</dbReference>
<feature type="domain" description="ATP-sulfurylase PUA-like" evidence="3">
    <location>
        <begin position="8"/>
        <end position="140"/>
    </location>
</feature>
<dbReference type="SUPFAM" id="SSF52374">
    <property type="entry name" value="Nucleotidylyl transferase"/>
    <property type="match status" value="1"/>
</dbReference>
<accession>X0WFK6</accession>
<organism evidence="4">
    <name type="scientific">marine sediment metagenome</name>
    <dbReference type="NCBI Taxonomy" id="412755"/>
    <lineage>
        <taxon>unclassified sequences</taxon>
        <taxon>metagenomes</taxon>
        <taxon>ecological metagenomes</taxon>
    </lineage>
</organism>
<gene>
    <name evidence="4" type="ORF">S01H1_57034</name>
</gene>
<dbReference type="InterPro" id="IPR024951">
    <property type="entry name" value="Sulfurylase_cat_dom"/>
</dbReference>
<dbReference type="SUPFAM" id="SSF88697">
    <property type="entry name" value="PUA domain-like"/>
    <property type="match status" value="1"/>
</dbReference>
<dbReference type="InterPro" id="IPR014729">
    <property type="entry name" value="Rossmann-like_a/b/a_fold"/>
</dbReference>
<evidence type="ECO:0000313" key="4">
    <source>
        <dbReference type="EMBL" id="GAG23323.1"/>
    </source>
</evidence>
<dbReference type="AlphaFoldDB" id="X0WFK6"/>
<dbReference type="PANTHER" id="PTHR43509">
    <property type="match status" value="1"/>
</dbReference>
<evidence type="ECO:0000259" key="2">
    <source>
        <dbReference type="Pfam" id="PF01747"/>
    </source>
</evidence>
<feature type="non-terminal residue" evidence="4">
    <location>
        <position position="256"/>
    </location>
</feature>
<protein>
    <recommendedName>
        <fullName evidence="5">Sulfate adenylyltransferase</fullName>
    </recommendedName>
</protein>
<comment type="pathway">
    <text evidence="1">Sulfur metabolism; hydrogen sulfide biosynthesis; sulfite from sulfate: step 1/3.</text>
</comment>
<dbReference type="PANTHER" id="PTHR43509:SF1">
    <property type="entry name" value="SULFATE ADENYLYLTRANSFERASE"/>
    <property type="match status" value="1"/>
</dbReference>
<dbReference type="InterPro" id="IPR025980">
    <property type="entry name" value="ATP-Sase_PUA-like_dom"/>
</dbReference>
<name>X0WFK6_9ZZZZ</name>
<evidence type="ECO:0008006" key="5">
    <source>
        <dbReference type="Google" id="ProtNLM"/>
    </source>
</evidence>
<evidence type="ECO:0000259" key="3">
    <source>
        <dbReference type="Pfam" id="PF14306"/>
    </source>
</evidence>
<comment type="caution">
    <text evidence="4">The sequence shown here is derived from an EMBL/GenBank/DDBJ whole genome shotgun (WGS) entry which is preliminary data.</text>
</comment>
<feature type="non-terminal residue" evidence="4">
    <location>
        <position position="1"/>
    </location>
</feature>
<reference evidence="4" key="1">
    <citation type="journal article" date="2014" name="Front. Microbiol.">
        <title>High frequency of phylogenetically diverse reductive dehalogenase-homologous genes in deep subseafloor sedimentary metagenomes.</title>
        <authorList>
            <person name="Kawai M."/>
            <person name="Futagami T."/>
            <person name="Toyoda A."/>
            <person name="Takaki Y."/>
            <person name="Nishi S."/>
            <person name="Hori S."/>
            <person name="Arai W."/>
            <person name="Tsubouchi T."/>
            <person name="Morono Y."/>
            <person name="Uchiyama I."/>
            <person name="Ito T."/>
            <person name="Fujiyama A."/>
            <person name="Inagaki F."/>
            <person name="Takami H."/>
        </authorList>
    </citation>
    <scope>NUCLEOTIDE SEQUENCE</scope>
    <source>
        <strain evidence="4">Expedition CK06-06</strain>
    </source>
</reference>
<dbReference type="InterPro" id="IPR015947">
    <property type="entry name" value="PUA-like_sf"/>
</dbReference>